<comment type="subcellular location">
    <subcellularLocation>
        <location evidence="1">Membrane</location>
        <topology evidence="1">Multi-pass membrane protein</topology>
    </subcellularLocation>
</comment>
<dbReference type="InterPro" id="IPR004326">
    <property type="entry name" value="Mlo"/>
</dbReference>
<evidence type="ECO:0000256" key="1">
    <source>
        <dbReference type="ARBA" id="ARBA00004141"/>
    </source>
</evidence>
<dbReference type="PANTHER" id="PTHR31942">
    <property type="entry name" value="MLO-LIKE PROTEIN 1"/>
    <property type="match status" value="1"/>
</dbReference>
<sequence>MFLLNCSRDVRCSTFGVVSSRYNPIEKLHNQMNIIVILVSRFKLHYVRMFRQILRCSNLSPHILYIHCSFQLLLRYTSSNSPRPSLSPRSCAAYINLGIASVALVYLLLSRISYDSRLEGMGRRRPQLTIMSSQMGCFFQQFFKSVGKAGYLALRNGFITSEFPIPKLTVHLAPGSKFDFQQYIKRSLEDDFKIFFGVRPVLWTMFVVFLLINVYCELVHGWSYIVGTVVVPTNQVVRNGALTLI</sequence>
<dbReference type="EnsemblPlants" id="MELO3C030436.2.1">
    <property type="protein sequence ID" value="MELO3C030436.2.1"/>
    <property type="gene ID" value="MELO3C030436.2"/>
</dbReference>
<evidence type="ECO:0000256" key="6">
    <source>
        <dbReference type="ARBA" id="ARBA00023136"/>
    </source>
</evidence>
<evidence type="ECO:0000256" key="2">
    <source>
        <dbReference type="ARBA" id="ARBA00006574"/>
    </source>
</evidence>
<organism evidence="9">
    <name type="scientific">Cucumis melo</name>
    <name type="common">Muskmelon</name>
    <dbReference type="NCBI Taxonomy" id="3656"/>
    <lineage>
        <taxon>Eukaryota</taxon>
        <taxon>Viridiplantae</taxon>
        <taxon>Streptophyta</taxon>
        <taxon>Embryophyta</taxon>
        <taxon>Tracheophyta</taxon>
        <taxon>Spermatophyta</taxon>
        <taxon>Magnoliopsida</taxon>
        <taxon>eudicotyledons</taxon>
        <taxon>Gunneridae</taxon>
        <taxon>Pentapetalae</taxon>
        <taxon>rosids</taxon>
        <taxon>fabids</taxon>
        <taxon>Cucurbitales</taxon>
        <taxon>Cucurbitaceae</taxon>
        <taxon>Benincaseae</taxon>
        <taxon>Cucumis</taxon>
    </lineage>
</organism>
<keyword evidence="6 8" id="KW-0472">Membrane</keyword>
<evidence type="ECO:0000256" key="5">
    <source>
        <dbReference type="ARBA" id="ARBA00022989"/>
    </source>
</evidence>
<keyword evidence="5 8" id="KW-1133">Transmembrane helix</keyword>
<feature type="transmembrane region" description="Helical" evidence="8">
    <location>
        <begin position="194"/>
        <end position="215"/>
    </location>
</feature>
<evidence type="ECO:0000256" key="3">
    <source>
        <dbReference type="ARBA" id="ARBA00022692"/>
    </source>
</evidence>
<proteinExistence type="inferred from homology"/>
<protein>
    <submittedName>
        <fullName evidence="9">Uncharacterized protein</fullName>
    </submittedName>
</protein>
<dbReference type="PANTHER" id="PTHR31942:SF49">
    <property type="entry name" value="MLO-LIKE PROTEIN 8"/>
    <property type="match status" value="1"/>
</dbReference>
<keyword evidence="4" id="KW-0611">Plant defense</keyword>
<dbReference type="GO" id="GO:0016020">
    <property type="term" value="C:membrane"/>
    <property type="evidence" value="ECO:0007669"/>
    <property type="project" value="UniProtKB-SubCell"/>
</dbReference>
<keyword evidence="3 8" id="KW-0812">Transmembrane</keyword>
<evidence type="ECO:0000313" key="9">
    <source>
        <dbReference type="EnsemblPlants" id="MELO3C030436.2.1"/>
    </source>
</evidence>
<evidence type="ECO:0000256" key="4">
    <source>
        <dbReference type="ARBA" id="ARBA00022821"/>
    </source>
</evidence>
<comment type="similarity">
    <text evidence="2">Belongs to the MLO family.</text>
</comment>
<dbReference type="Gramene" id="MELO3C030436.2.1">
    <property type="protein sequence ID" value="MELO3C030436.2.1"/>
    <property type="gene ID" value="MELO3C030436.2"/>
</dbReference>
<keyword evidence="7" id="KW-0568">Pathogenesis-related protein</keyword>
<feature type="transmembrane region" description="Helical" evidence="8">
    <location>
        <begin position="94"/>
        <end position="114"/>
    </location>
</feature>
<dbReference type="AlphaFoldDB" id="A0A9I9E8Z0"/>
<evidence type="ECO:0000256" key="7">
    <source>
        <dbReference type="ARBA" id="ARBA00023265"/>
    </source>
</evidence>
<accession>A0A9I9E8Z0</accession>
<dbReference type="GO" id="GO:0006952">
    <property type="term" value="P:defense response"/>
    <property type="evidence" value="ECO:0007669"/>
    <property type="project" value="UniProtKB-KW"/>
</dbReference>
<dbReference type="Pfam" id="PF03094">
    <property type="entry name" value="Mlo"/>
    <property type="match status" value="1"/>
</dbReference>
<evidence type="ECO:0000256" key="8">
    <source>
        <dbReference type="SAM" id="Phobius"/>
    </source>
</evidence>
<name>A0A9I9E8Z0_CUCME</name>
<reference evidence="9" key="1">
    <citation type="submission" date="2023-03" db="UniProtKB">
        <authorList>
            <consortium name="EnsemblPlants"/>
        </authorList>
    </citation>
    <scope>IDENTIFICATION</scope>
</reference>